<name>A0A0F9TQF4_9ZZZZ</name>
<gene>
    <name evidence="1" type="ORF">LCGC14_0624140</name>
</gene>
<dbReference type="EMBL" id="LAZR01001069">
    <property type="protein sequence ID" value="KKN51306.1"/>
    <property type="molecule type" value="Genomic_DNA"/>
</dbReference>
<sequence>MKRCNKCKAKKLLSEFTKDRSKKEGLKFWCRTCCAEYKRKYVQTDASKVSRKKRDKKSYATIPGYLRCVFSSMKRRCNNPEIHNYNRYGGRGIKVLFKSSKEFIKYVVNELQIDPRGLTIDRIDNDGNYEPGNIRFVSQAENNQNQNCKELLLV</sequence>
<organism evidence="1">
    <name type="scientific">marine sediment metagenome</name>
    <dbReference type="NCBI Taxonomy" id="412755"/>
    <lineage>
        <taxon>unclassified sequences</taxon>
        <taxon>metagenomes</taxon>
        <taxon>ecological metagenomes</taxon>
    </lineage>
</organism>
<proteinExistence type="predicted"/>
<reference evidence="1" key="1">
    <citation type="journal article" date="2015" name="Nature">
        <title>Complex archaea that bridge the gap between prokaryotes and eukaryotes.</title>
        <authorList>
            <person name="Spang A."/>
            <person name="Saw J.H."/>
            <person name="Jorgensen S.L."/>
            <person name="Zaremba-Niedzwiedzka K."/>
            <person name="Martijn J."/>
            <person name="Lind A.E."/>
            <person name="van Eijk R."/>
            <person name="Schleper C."/>
            <person name="Guy L."/>
            <person name="Ettema T.J."/>
        </authorList>
    </citation>
    <scope>NUCLEOTIDE SEQUENCE</scope>
</reference>
<accession>A0A0F9TQF4</accession>
<protein>
    <submittedName>
        <fullName evidence="1">Uncharacterized protein</fullName>
    </submittedName>
</protein>
<dbReference type="AlphaFoldDB" id="A0A0F9TQF4"/>
<comment type="caution">
    <text evidence="1">The sequence shown here is derived from an EMBL/GenBank/DDBJ whole genome shotgun (WGS) entry which is preliminary data.</text>
</comment>
<evidence type="ECO:0000313" key="1">
    <source>
        <dbReference type="EMBL" id="KKN51306.1"/>
    </source>
</evidence>